<evidence type="ECO:0000313" key="9">
    <source>
        <dbReference type="Proteomes" id="UP000825935"/>
    </source>
</evidence>
<name>A0A8T2RU71_CERRI</name>
<keyword evidence="9" id="KW-1185">Reference proteome</keyword>
<dbReference type="GO" id="GO:0005375">
    <property type="term" value="F:copper ion transmembrane transporter activity"/>
    <property type="evidence" value="ECO:0007669"/>
    <property type="project" value="UniProtKB-UniRule"/>
</dbReference>
<organism evidence="8 9">
    <name type="scientific">Ceratopteris richardii</name>
    <name type="common">Triangle waterfern</name>
    <dbReference type="NCBI Taxonomy" id="49495"/>
    <lineage>
        <taxon>Eukaryota</taxon>
        <taxon>Viridiplantae</taxon>
        <taxon>Streptophyta</taxon>
        <taxon>Embryophyta</taxon>
        <taxon>Tracheophyta</taxon>
        <taxon>Polypodiopsida</taxon>
        <taxon>Polypodiidae</taxon>
        <taxon>Polypodiales</taxon>
        <taxon>Pteridineae</taxon>
        <taxon>Pteridaceae</taxon>
        <taxon>Parkerioideae</taxon>
        <taxon>Ceratopteris</taxon>
    </lineage>
</organism>
<comment type="subcellular location">
    <subcellularLocation>
        <location evidence="1 7">Membrane</location>
        <topology evidence="1 7">Multi-pass membrane protein</topology>
    </subcellularLocation>
</comment>
<dbReference type="PANTHER" id="PTHR12483">
    <property type="entry name" value="SOLUTE CARRIER FAMILY 31 COPPER TRANSPORTERS"/>
    <property type="match status" value="1"/>
</dbReference>
<keyword evidence="7" id="KW-0186">Copper</keyword>
<keyword evidence="7" id="KW-0406">Ion transport</keyword>
<dbReference type="Proteomes" id="UP000825935">
    <property type="component" value="Chromosome 24"/>
</dbReference>
<feature type="transmembrane region" description="Helical" evidence="7">
    <location>
        <begin position="103"/>
        <end position="123"/>
    </location>
</feature>
<sequence length="155" mass="17598">MDMSHTSNTTQSNAFSPTRMSIMMQMALKWRKRVMILFDEWKTSTAGTYWAALIGVFLVAFVHQYLDRLLAPSSPLYQINLRSHRESKDGENSDDSQHRSSTLVRVLTTGVFFIRISLAYVSMLNAMTFNGGVFLAIVLGFTTGYIVFHTDLDEL</sequence>
<dbReference type="EMBL" id="CM035429">
    <property type="protein sequence ID" value="KAH7300006.1"/>
    <property type="molecule type" value="Genomic_DNA"/>
</dbReference>
<evidence type="ECO:0000256" key="7">
    <source>
        <dbReference type="RuleBase" id="RU367022"/>
    </source>
</evidence>
<evidence type="ECO:0000256" key="5">
    <source>
        <dbReference type="ARBA" id="ARBA00022989"/>
    </source>
</evidence>
<evidence type="ECO:0000256" key="4">
    <source>
        <dbReference type="ARBA" id="ARBA00022796"/>
    </source>
</evidence>
<protein>
    <recommendedName>
        <fullName evidence="7">Copper transport protein</fullName>
    </recommendedName>
</protein>
<dbReference type="GO" id="GO:0005886">
    <property type="term" value="C:plasma membrane"/>
    <property type="evidence" value="ECO:0007669"/>
    <property type="project" value="TreeGrafter"/>
</dbReference>
<keyword evidence="5 7" id="KW-1133">Transmembrane helix</keyword>
<reference evidence="8" key="1">
    <citation type="submission" date="2021-08" db="EMBL/GenBank/DDBJ databases">
        <title>WGS assembly of Ceratopteris richardii.</title>
        <authorList>
            <person name="Marchant D.B."/>
            <person name="Chen G."/>
            <person name="Jenkins J."/>
            <person name="Shu S."/>
            <person name="Leebens-Mack J."/>
            <person name="Grimwood J."/>
            <person name="Schmutz J."/>
            <person name="Soltis P."/>
            <person name="Soltis D."/>
            <person name="Chen Z.-H."/>
        </authorList>
    </citation>
    <scope>NUCLEOTIDE SEQUENCE</scope>
    <source>
        <strain evidence="8">Whitten #5841</strain>
        <tissue evidence="8">Leaf</tissue>
    </source>
</reference>
<evidence type="ECO:0000313" key="8">
    <source>
        <dbReference type="EMBL" id="KAH7300006.1"/>
    </source>
</evidence>
<proteinExistence type="inferred from homology"/>
<evidence type="ECO:0000256" key="3">
    <source>
        <dbReference type="ARBA" id="ARBA00022692"/>
    </source>
</evidence>
<dbReference type="Pfam" id="PF04145">
    <property type="entry name" value="Ctr"/>
    <property type="match status" value="1"/>
</dbReference>
<gene>
    <name evidence="8" type="ORF">KP509_24G040600</name>
</gene>
<dbReference type="AlphaFoldDB" id="A0A8T2RU71"/>
<comment type="caution">
    <text evidence="8">The sequence shown here is derived from an EMBL/GenBank/DDBJ whole genome shotgun (WGS) entry which is preliminary data.</text>
</comment>
<feature type="transmembrane region" description="Helical" evidence="7">
    <location>
        <begin position="47"/>
        <end position="66"/>
    </location>
</feature>
<keyword evidence="3 7" id="KW-0812">Transmembrane</keyword>
<accession>A0A8T2RU71</accession>
<dbReference type="PANTHER" id="PTHR12483:SF27">
    <property type="entry name" value="COPPER TRANSPORT PROTEIN CTR1"/>
    <property type="match status" value="1"/>
</dbReference>
<keyword evidence="6 7" id="KW-0472">Membrane</keyword>
<keyword evidence="4 7" id="KW-0187">Copper transport</keyword>
<feature type="transmembrane region" description="Helical" evidence="7">
    <location>
        <begin position="129"/>
        <end position="148"/>
    </location>
</feature>
<evidence type="ECO:0000256" key="6">
    <source>
        <dbReference type="ARBA" id="ARBA00023136"/>
    </source>
</evidence>
<dbReference type="OrthoDB" id="73901at2759"/>
<evidence type="ECO:0000256" key="1">
    <source>
        <dbReference type="ARBA" id="ARBA00004141"/>
    </source>
</evidence>
<dbReference type="InterPro" id="IPR007274">
    <property type="entry name" value="Cop_transporter"/>
</dbReference>
<keyword evidence="7" id="KW-0813">Transport</keyword>
<comment type="similarity">
    <text evidence="2 7">Belongs to the copper transporter (Ctr) (TC 1.A.56) family. SLC31A subfamily.</text>
</comment>
<evidence type="ECO:0000256" key="2">
    <source>
        <dbReference type="ARBA" id="ARBA00006921"/>
    </source>
</evidence>